<feature type="compositionally biased region" description="Basic and acidic residues" evidence="1">
    <location>
        <begin position="531"/>
        <end position="542"/>
    </location>
</feature>
<evidence type="ECO:0000313" key="3">
    <source>
        <dbReference type="EMBL" id="KAA8496360.1"/>
    </source>
</evidence>
<dbReference type="Proteomes" id="UP000324585">
    <property type="component" value="Unassembled WGS sequence"/>
</dbReference>
<dbReference type="OMA" id="EAHERRC"/>
<keyword evidence="4" id="KW-1185">Reference proteome</keyword>
<feature type="compositionally biased region" description="Basic residues" evidence="1">
    <location>
        <begin position="723"/>
        <end position="741"/>
    </location>
</feature>
<dbReference type="Pfam" id="PF07727">
    <property type="entry name" value="RVT_2"/>
    <property type="match status" value="1"/>
</dbReference>
<feature type="domain" description="Integrase catalytic" evidence="2">
    <location>
        <begin position="217"/>
        <end position="386"/>
    </location>
</feature>
<dbReference type="PANTHER" id="PTHR11439">
    <property type="entry name" value="GAG-POL-RELATED RETROTRANSPOSON"/>
    <property type="match status" value="1"/>
</dbReference>
<dbReference type="GO" id="GO:0003676">
    <property type="term" value="F:nucleic acid binding"/>
    <property type="evidence" value="ECO:0007669"/>
    <property type="project" value="InterPro"/>
</dbReference>
<dbReference type="InterPro" id="IPR001584">
    <property type="entry name" value="Integrase_cat-core"/>
</dbReference>
<feature type="region of interest" description="Disordered" evidence="1">
    <location>
        <begin position="528"/>
        <end position="745"/>
    </location>
</feature>
<dbReference type="CDD" id="cd09272">
    <property type="entry name" value="RNase_HI_RT_Ty1"/>
    <property type="match status" value="1"/>
</dbReference>
<reference evidence="4" key="1">
    <citation type="journal article" date="2019" name="Nat. Commun.">
        <title>Expansion of phycobilisome linker gene families in mesophilic red algae.</title>
        <authorList>
            <person name="Lee J."/>
            <person name="Kim D."/>
            <person name="Bhattacharya D."/>
            <person name="Yoon H.S."/>
        </authorList>
    </citation>
    <scope>NUCLEOTIDE SEQUENCE [LARGE SCALE GENOMIC DNA]</scope>
    <source>
        <strain evidence="4">CCMP 1328</strain>
    </source>
</reference>
<sequence length="1343" mass="146422">MPFGDNEVGLDTLASEHILRSKSLVSNFRRASQPLHLSGIQKGAQEQRVEFCGDTAVGVAYWSKHVNANLLSAGRLKMAGHNLTFDHVKDQFVLRLPAGDPLVFTHRHDHVYTCRVKDKEHFRRLSIVPASNRTPCSALLTATEHDQEFTKREIDKAREAQDLVRKLAYPSTSALLHAMRSGALIGTSVTARDVDRALILWGPDVAALKGRTTGHRSPKIPEVRRRLARQQQSLHCDVMFIERQPFLLAVAKPSQYVYVTPMRNKTAADIGRALRAQIAHASAHNVLINEIRSDPESGLVAVAEELMRAGILPEITAATEAVPAAERAIRLVKERVRCVVNGLPFRLPLGLLAAAVQYCVQRLNMLPSTVSQSPGASARELFTGLKTDASRDLRLKFGEYVQVHTAKTCNSLKPRTEGCIALYGSDNLSGSWHMFGLKTGRTTVRQRWTQLPTPAEVIERMNDLAHGGVVLLDAAHSERGLDETVDAAEPVQEASASTVPTNYEDDYEVAGTTYEPDELPATYLSSEDADLPDKHESAREDDQLAAASEQARLPSIRDATNTSPSPSPRMLQHQQSPKLASDDAEALHGNPVHEHDDLEPTGNPGVPGAAENPGVLGPAENPGVHKSAENLGGHETAEELGAHESAEGSGPQHPIGDYWPSPSPASESVRFKEQAIEIKPDRKRKAPTNGEQQEACEPPEDLLKRSHSIIMELKRTAGAMPQRGKRARKPSTRTSMSKRKATGVVEPDEISKRARAFLTTLKHASVMHLSAKAACRQYGAGALQAVVAEVAQMLPRHGKDVLHPVALRDMSWAQRRMIIPSHLFVKAQTWANGDLKKIKARLVAGGNLQDKSLYPDASSPTASTNALFLIAALAAQENRAVASIDFPGAFLNAQMPDNPPTYIRLNRFLANTLVAIEPRYQAQQNVDGTMICRLNKALYGTILASKLWYEKLTGLLVKLRFVPNPYDACVWNREQHGRQVTVVLHVDDVFVSAPSESDIDGLIREIEHEYDGVERHRGKVLSYVGMVFDFNTPGIVSVSMPGYVETVLKDSAVSGRSSSPAGTNLFAVSNKVERLSGPRADRFHSLVCKLLYMAKRARPDLLTAVSFLSTRVSAPTVEDERKLQRALRYLSTTRDLGVAFAVSSPPTASVDAAFAVHEGMTSHTGVAISLGRGAIFAKSSKQKVVTKSSTEAELVAVSDNVGQLIWTRNFLAAQGVDFGAAHLLQDNMSTMAMIANGRPNSSRTRHMHIRHFFVTDKVKNGEVVVHHCPSDGMTADVLTKPLQGARFQKLRDQLLGRTPFRAKQAGSVLKNTAVQLPTDEPHDEEAAGACIGAAAGTAEAPIS</sequence>
<accession>A0A5J4YZD9</accession>
<dbReference type="PROSITE" id="PS50994">
    <property type="entry name" value="INTEGRASE"/>
    <property type="match status" value="1"/>
</dbReference>
<dbReference type="InterPro" id="IPR036397">
    <property type="entry name" value="RNaseH_sf"/>
</dbReference>
<evidence type="ECO:0000313" key="4">
    <source>
        <dbReference type="Proteomes" id="UP000324585"/>
    </source>
</evidence>
<dbReference type="InterPro" id="IPR013103">
    <property type="entry name" value="RVT_2"/>
</dbReference>
<name>A0A5J4YZD9_PORPP</name>
<feature type="compositionally biased region" description="Basic and acidic residues" evidence="1">
    <location>
        <begin position="669"/>
        <end position="680"/>
    </location>
</feature>
<dbReference type="PANTHER" id="PTHR11439:SF467">
    <property type="entry name" value="INTEGRASE CATALYTIC DOMAIN-CONTAINING PROTEIN"/>
    <property type="match status" value="1"/>
</dbReference>
<dbReference type="Gene3D" id="3.30.420.10">
    <property type="entry name" value="Ribonuclease H-like superfamily/Ribonuclease H"/>
    <property type="match status" value="1"/>
</dbReference>
<feature type="compositionally biased region" description="Basic and acidic residues" evidence="1">
    <location>
        <begin position="635"/>
        <end position="646"/>
    </location>
</feature>
<dbReference type="EMBL" id="VRMN01000002">
    <property type="protein sequence ID" value="KAA8496360.1"/>
    <property type="molecule type" value="Genomic_DNA"/>
</dbReference>
<protein>
    <submittedName>
        <fullName evidence="3">Copia protein</fullName>
    </submittedName>
</protein>
<dbReference type="OrthoDB" id="8056975at2759"/>
<proteinExistence type="predicted"/>
<feature type="region of interest" description="Disordered" evidence="1">
    <location>
        <begin position="483"/>
        <end position="505"/>
    </location>
</feature>
<evidence type="ECO:0000256" key="1">
    <source>
        <dbReference type="SAM" id="MobiDB-lite"/>
    </source>
</evidence>
<evidence type="ECO:0000259" key="2">
    <source>
        <dbReference type="PROSITE" id="PS50994"/>
    </source>
</evidence>
<comment type="caution">
    <text evidence="3">The sequence shown here is derived from an EMBL/GenBank/DDBJ whole genome shotgun (WGS) entry which is preliminary data.</text>
</comment>
<dbReference type="GO" id="GO:0015074">
    <property type="term" value="P:DNA integration"/>
    <property type="evidence" value="ECO:0007669"/>
    <property type="project" value="InterPro"/>
</dbReference>
<organism evidence="3 4">
    <name type="scientific">Porphyridium purpureum</name>
    <name type="common">Red alga</name>
    <name type="synonym">Porphyridium cruentum</name>
    <dbReference type="NCBI Taxonomy" id="35688"/>
    <lineage>
        <taxon>Eukaryota</taxon>
        <taxon>Rhodophyta</taxon>
        <taxon>Bangiophyceae</taxon>
        <taxon>Porphyridiales</taxon>
        <taxon>Porphyridiaceae</taxon>
        <taxon>Porphyridium</taxon>
    </lineage>
</organism>
<gene>
    <name evidence="3" type="ORF">FVE85_0089</name>
</gene>